<dbReference type="AlphaFoldDB" id="A0A1X7GXC3"/>
<reference evidence="3" key="1">
    <citation type="submission" date="2017-04" db="EMBL/GenBank/DDBJ databases">
        <authorList>
            <person name="Varghese N."/>
            <person name="Submissions S."/>
        </authorList>
    </citation>
    <scope>NUCLEOTIDE SEQUENCE [LARGE SCALE GENOMIC DNA]</scope>
    <source>
        <strain evidence="3">Dd16</strain>
    </source>
</reference>
<name>A0A1X7GXC3_9SPHN</name>
<keyword evidence="3" id="KW-1185">Reference proteome</keyword>
<dbReference type="GO" id="GO:0016740">
    <property type="term" value="F:transferase activity"/>
    <property type="evidence" value="ECO:0007669"/>
    <property type="project" value="UniProtKB-KW"/>
</dbReference>
<dbReference type="Pfam" id="PF13480">
    <property type="entry name" value="Acetyltransf_6"/>
    <property type="match status" value="1"/>
</dbReference>
<keyword evidence="2" id="KW-0808">Transferase</keyword>
<feature type="domain" description="BioF2-like acetyltransferase" evidence="1">
    <location>
        <begin position="185"/>
        <end position="291"/>
    </location>
</feature>
<dbReference type="Proteomes" id="UP000192934">
    <property type="component" value="Chromosome I"/>
</dbReference>
<evidence type="ECO:0000313" key="2">
    <source>
        <dbReference type="EMBL" id="SMF75359.1"/>
    </source>
</evidence>
<dbReference type="SUPFAM" id="SSF55729">
    <property type="entry name" value="Acyl-CoA N-acyltransferases (Nat)"/>
    <property type="match status" value="1"/>
</dbReference>
<proteinExistence type="predicted"/>
<dbReference type="STRING" id="941907.SAMN06295910_2339"/>
<evidence type="ECO:0000313" key="3">
    <source>
        <dbReference type="Proteomes" id="UP000192934"/>
    </source>
</evidence>
<sequence>MTIDVKLLRDWDDVARDADGALDRARQPSLFDRLEWHRLIAALGGVSGDTLVARARDADGATWLPLLIHGRQGQPHANWYTLAFDAIGKRSLKPLSSIVKALKDQLDMLSLSPVPPNSLLPSALRESGWIVREWAATVRWEVDTRDGFDAYWSRRPGQLRSTFKRKAKAAALDIVIHRAFELEGWAAYDQVYAQSWKGDEGAPAMLRALAEQEGAAGTLRLGIARQDGRPVAAQLWLVENGRATIHKLAYAEDAKALSPGTILSHAMFRAAIDEDAVTHIDFGTGDDPYKRDWMDRAVPLLRIDAYNPRTLRGLAGAARAAVSALVRRAARR</sequence>
<dbReference type="EMBL" id="LT840185">
    <property type="protein sequence ID" value="SMF75359.1"/>
    <property type="molecule type" value="Genomic_DNA"/>
</dbReference>
<dbReference type="Gene3D" id="3.40.630.30">
    <property type="match status" value="1"/>
</dbReference>
<evidence type="ECO:0000259" key="1">
    <source>
        <dbReference type="Pfam" id="PF13480"/>
    </source>
</evidence>
<protein>
    <submittedName>
        <fullName evidence="2">Acetyltransferase involved in cellulose biosynthesis, CelD/BcsL family</fullName>
    </submittedName>
</protein>
<accession>A0A1X7GXC3</accession>
<dbReference type="InterPro" id="IPR016181">
    <property type="entry name" value="Acyl_CoA_acyltransferase"/>
</dbReference>
<gene>
    <name evidence="2" type="ORF">SAMN06295910_2339</name>
</gene>
<dbReference type="RefSeq" id="WP_172840880.1">
    <property type="nucleotide sequence ID" value="NZ_LT840185.1"/>
</dbReference>
<dbReference type="InterPro" id="IPR038740">
    <property type="entry name" value="BioF2-like_GNAT_dom"/>
</dbReference>
<organism evidence="2 3">
    <name type="scientific">Allosphingosinicella indica</name>
    <dbReference type="NCBI Taxonomy" id="941907"/>
    <lineage>
        <taxon>Bacteria</taxon>
        <taxon>Pseudomonadati</taxon>
        <taxon>Pseudomonadota</taxon>
        <taxon>Alphaproteobacteria</taxon>
        <taxon>Sphingomonadales</taxon>
        <taxon>Sphingomonadaceae</taxon>
        <taxon>Allosphingosinicella</taxon>
    </lineage>
</organism>